<dbReference type="InterPro" id="IPR036397">
    <property type="entry name" value="RNaseH_sf"/>
</dbReference>
<organism evidence="5 6">
    <name type="scientific">Carassius auratus</name>
    <name type="common">Goldfish</name>
    <dbReference type="NCBI Taxonomy" id="7957"/>
    <lineage>
        <taxon>Eukaryota</taxon>
        <taxon>Metazoa</taxon>
        <taxon>Chordata</taxon>
        <taxon>Craniata</taxon>
        <taxon>Vertebrata</taxon>
        <taxon>Euteleostomi</taxon>
        <taxon>Actinopterygii</taxon>
        <taxon>Neopterygii</taxon>
        <taxon>Teleostei</taxon>
        <taxon>Ostariophysi</taxon>
        <taxon>Cypriniformes</taxon>
        <taxon>Cyprinidae</taxon>
        <taxon>Cyprininae</taxon>
        <taxon>Carassius</taxon>
    </lineage>
</organism>
<dbReference type="InterPro" id="IPR043502">
    <property type="entry name" value="DNA/RNA_pol_sf"/>
</dbReference>
<accession>A0A6P6K5D7</accession>
<dbReference type="InterPro" id="IPR012337">
    <property type="entry name" value="RNaseH-like_sf"/>
</dbReference>
<evidence type="ECO:0000256" key="1">
    <source>
        <dbReference type="ARBA" id="ARBA00010879"/>
    </source>
</evidence>
<dbReference type="Gene3D" id="3.10.10.10">
    <property type="entry name" value="HIV Type 1 Reverse Transcriptase, subunit A, domain 1"/>
    <property type="match status" value="1"/>
</dbReference>
<dbReference type="Proteomes" id="UP000515129">
    <property type="component" value="Chromosome 30"/>
</dbReference>
<dbReference type="InterPro" id="IPR008042">
    <property type="entry name" value="Retrotrans_Pao"/>
</dbReference>
<keyword evidence="5" id="KW-1185">Reference proteome</keyword>
<evidence type="ECO:0000313" key="5">
    <source>
        <dbReference type="Proteomes" id="UP000515129"/>
    </source>
</evidence>
<dbReference type="InterPro" id="IPR001584">
    <property type="entry name" value="Integrase_cat-core"/>
</dbReference>
<dbReference type="PANTHER" id="PTHR47331">
    <property type="entry name" value="PHD-TYPE DOMAIN-CONTAINING PROTEIN"/>
    <property type="match status" value="1"/>
</dbReference>
<feature type="region of interest" description="Disordered" evidence="3">
    <location>
        <begin position="1"/>
        <end position="72"/>
    </location>
</feature>
<dbReference type="InterPro" id="IPR043128">
    <property type="entry name" value="Rev_trsase/Diguanyl_cyclase"/>
</dbReference>
<dbReference type="KEGG" id="caua:113048738"/>
<sequence length="1917" mass="218294">MTSQTGPPVVRPRRHVKPPAYLADFQVQRPGSERRSQQSACSSDDEAKAVDPPLSSECESGVSTPISQRPPLSDLVLLDEWQDIRGDLQREKEGLHPQARQSAWEDLQKENDDLRSCIQQLPEILSALQGLKAENAFIKREIQQLATTVANPHKLMSPIPPPQFHEPETCHSQPVPITKSRDFHENPSAQIRQLTDQVRDCDISSIPDNQHEAMPRYRTPAQRVNTPPHAQAYPYAEPIQADKKVLRDPYYSSLDVKESYPARRSEDIPKSAAPCFQERTYRGPKPSIPSFTTPDPREFSRLRMALENLLPADATERFKYQILTDHLQLEEALLVADSYCNSTHPYTDTMQALIKMYGQPHKLVLQNIAEVMDGSNIRTGDVKAFKLFALRVRSLVSMLEQLGAEGTVELDCGSHVSRLQSKLPHELRTSFKRYIHPLRVAIPTLLDFSNWLEYELQVQDDGSRITGLPPEPIIKKRQDRRDPRASRKPTSILLGTEKSMTGGEFQLPTPDVKIKSARFKGRLHAYCPYCDNNNHFLNGCDNFKELTKEQKESWIRKNNRCWCCGRSHHASKCNLKSPCKTCHRKHLLILHDVNERIVANESEMDTKENSCLVNTTKDVLYVDRPVYSRKVLLKVSKVIITNGDKSIEAYAVLDDGSERTILLHTAAQQLNLKGQPEDLILRTVRQDQQVLHGAAVSFTVSPVTNRHKKFHIQGAFTAERLGLAEQTHNVTSLQKKYKHLVGLPLQQIDRVQPVLLIGSDCPHLVTPIEPVHLGPPGGPAAVRTRLGWTLQGPTHEIRQRLNTHQCLFTAISPNADLFAQVEKLWQMDVIPYRSEKVVTRSKLDQEAIRLLQEKTVRVNVDGVMRYATPLLRIQHMPTLHMPKEAVVPQLRSIERKLMKNPDQACAYKTEIERLKNASYVEKLQPCEAERSHESWYIPHHMVTHNGKNRVVYNCSFQYEGQNLNKLLLPGPTLSPNLLAVLLRFREHSTALSSDIRGMFHQVRLLPDDKPLLRFLWRDMTLEQAPDVYQWQVLPFGTTCSPCCATFALQKHVLDHTQPGEEVREVIEKSFYVDNCLHSLPSKDAAKDLVDRLYALLNEGGFELRQWASNCPAVVSHLPSDTRSNSCELWLSQGLQDTHESTLGLLWHCQSDTLHYKHRIVNSTKVTMRSIYRVLASQYDPLGYIIPYTTRAKMLVQRLWDKKRDWDDPELPEDLLRLWSSWEKELRDLKKISLPRCYSSPDLDLPTSRRDIHIFCDASEQAYGSVAYLRTENAEGQVEVAFLAARSRVAPRKQQSIPRLELCAALSGAQLSNVLITELTIPIGSVTLWSDSMTVLTWLLSSSCRYKVFVGTRVAEIQELTASATWRYIRSEDNPADSITRGKRLCDLVKGSQWNQGPSFLKLPPANWPKLPFSPVEEQSSELRQSVFCGSTTVVPLPNPQQYDTLAEFIKACSQQLHGAASITCADKLREVEQTVLRQMQTESFPTEMVQLKSGKPVSGTSRLASLSPEFDPTSGLIRVGGRLRRCSEAELDSVHPIVLAPQHPVTKLIIKDYDKKLHHPGPERVFAELRRTYWVLRGREAVRRHQHQCGECRKWKGQPEVPRMADLPLVRQQLFKPAFFSTGMDCFGPYIIKIGRRNEKRWGILFKCLTTRAVHIDLLMSIDSDSFLMALRRFIARRGKPNEFLSDQGTNFKGGERELNESFAALHEELQVHLASQQIKFVFNPPGAPHFGGCWEREIRSIKVALKVTLGAQTVTEEVLRTVLTEIEGILNSKPLGYTSSDISDIDPITPNCFIIGRRDASLPQVVYQDSGVLSRRRWRHSQLLADHFWRHFIKYYLPSLQVRQKWKSEKRNLQIGDIVMIVDSQLPRALWPVGKITEVHPGADDRVRSATVQVEKRMYTRPVARLVKLPALSDEE</sequence>
<dbReference type="InterPro" id="IPR000477">
    <property type="entry name" value="RT_dom"/>
</dbReference>
<evidence type="ECO:0000256" key="3">
    <source>
        <dbReference type="SAM" id="MobiDB-lite"/>
    </source>
</evidence>
<feature type="domain" description="Integrase catalytic" evidence="4">
    <location>
        <begin position="1613"/>
        <end position="1799"/>
    </location>
</feature>
<gene>
    <name evidence="6" type="primary">LOC113048738</name>
</gene>
<protein>
    <recommendedName>
        <fullName evidence="2">ribonuclease H</fullName>
        <ecNumber evidence="2">3.1.26.4</ecNumber>
    </recommendedName>
</protein>
<dbReference type="PANTHER" id="PTHR47331:SF5">
    <property type="entry name" value="RIBONUCLEASE H"/>
    <property type="match status" value="1"/>
</dbReference>
<dbReference type="SUPFAM" id="SSF53098">
    <property type="entry name" value="Ribonuclease H-like"/>
    <property type="match status" value="1"/>
</dbReference>
<dbReference type="GeneID" id="113048738"/>
<evidence type="ECO:0000259" key="4">
    <source>
        <dbReference type="PROSITE" id="PS50994"/>
    </source>
</evidence>
<dbReference type="Pfam" id="PF00078">
    <property type="entry name" value="RVT_1"/>
    <property type="match status" value="1"/>
</dbReference>
<dbReference type="EC" id="3.1.26.4" evidence="2"/>
<dbReference type="Pfam" id="PF05380">
    <property type="entry name" value="Peptidase_A17"/>
    <property type="match status" value="1"/>
</dbReference>
<dbReference type="GO" id="GO:0003676">
    <property type="term" value="F:nucleic acid binding"/>
    <property type="evidence" value="ECO:0007669"/>
    <property type="project" value="InterPro"/>
</dbReference>
<comment type="similarity">
    <text evidence="1">Belongs to the beta type-B retroviral polymerase family. HERV class-II K(HML-2) pol subfamily.</text>
</comment>
<dbReference type="Gene3D" id="3.30.420.10">
    <property type="entry name" value="Ribonuclease H-like superfamily/Ribonuclease H"/>
    <property type="match status" value="1"/>
</dbReference>
<evidence type="ECO:0000256" key="2">
    <source>
        <dbReference type="ARBA" id="ARBA00012180"/>
    </source>
</evidence>
<dbReference type="PROSITE" id="PS50994">
    <property type="entry name" value="INTEGRASE"/>
    <property type="match status" value="1"/>
</dbReference>
<dbReference type="InterPro" id="IPR040676">
    <property type="entry name" value="DUF5641"/>
</dbReference>
<evidence type="ECO:0000313" key="6">
    <source>
        <dbReference type="RefSeq" id="XP_026066347.1"/>
    </source>
</evidence>
<reference evidence="6" key="1">
    <citation type="submission" date="2025-08" db="UniProtKB">
        <authorList>
            <consortium name="RefSeq"/>
        </authorList>
    </citation>
    <scope>IDENTIFICATION</scope>
    <source>
        <strain evidence="6">Wakin</strain>
        <tissue evidence="6">Muscle</tissue>
    </source>
</reference>
<dbReference type="RefSeq" id="XP_026066347.1">
    <property type="nucleotide sequence ID" value="XM_026210562.1"/>
</dbReference>
<dbReference type="Pfam" id="PF18701">
    <property type="entry name" value="DUF5641"/>
    <property type="match status" value="1"/>
</dbReference>
<name>A0A6P6K5D7_CARAU</name>
<proteinExistence type="inferred from homology"/>
<dbReference type="GO" id="GO:0015074">
    <property type="term" value="P:DNA integration"/>
    <property type="evidence" value="ECO:0007669"/>
    <property type="project" value="InterPro"/>
</dbReference>
<dbReference type="OrthoDB" id="10064741at2759"/>
<feature type="compositionally biased region" description="Polar residues" evidence="3">
    <location>
        <begin position="57"/>
        <end position="67"/>
    </location>
</feature>
<dbReference type="SUPFAM" id="SSF56672">
    <property type="entry name" value="DNA/RNA polymerases"/>
    <property type="match status" value="1"/>
</dbReference>
<dbReference type="GO" id="GO:0004523">
    <property type="term" value="F:RNA-DNA hybrid ribonuclease activity"/>
    <property type="evidence" value="ECO:0007669"/>
    <property type="project" value="UniProtKB-EC"/>
</dbReference>
<dbReference type="Gene3D" id="3.30.70.270">
    <property type="match status" value="1"/>
</dbReference>
<dbReference type="CDD" id="cd01644">
    <property type="entry name" value="RT_pepA17"/>
    <property type="match status" value="1"/>
</dbReference>